<comment type="subcellular location">
    <subcellularLocation>
        <location evidence="3">Nucleus lamina</location>
    </subcellularLocation>
</comment>
<evidence type="ECO:0000313" key="8">
    <source>
        <dbReference type="Proteomes" id="UP000634136"/>
    </source>
</evidence>
<feature type="coiled-coil region" evidence="5">
    <location>
        <begin position="466"/>
        <end position="721"/>
    </location>
</feature>
<feature type="coiled-coil region" evidence="5">
    <location>
        <begin position="127"/>
        <end position="352"/>
    </location>
</feature>
<dbReference type="EMBL" id="JAAIUW010000006">
    <property type="protein sequence ID" value="KAF7828586.1"/>
    <property type="molecule type" value="Genomic_DNA"/>
</dbReference>
<feature type="region of interest" description="Disordered" evidence="6">
    <location>
        <begin position="833"/>
        <end position="852"/>
    </location>
</feature>
<reference evidence="7" key="1">
    <citation type="submission" date="2020-09" db="EMBL/GenBank/DDBJ databases">
        <title>Genome-Enabled Discovery of Anthraquinone Biosynthesis in Senna tora.</title>
        <authorList>
            <person name="Kang S.-H."/>
            <person name="Pandey R.P."/>
            <person name="Lee C.-M."/>
            <person name="Sim J.-S."/>
            <person name="Jeong J.-T."/>
            <person name="Choi B.-S."/>
            <person name="Jung M."/>
            <person name="Ginzburg D."/>
            <person name="Zhao K."/>
            <person name="Won S.Y."/>
            <person name="Oh T.-J."/>
            <person name="Yu Y."/>
            <person name="Kim N.-H."/>
            <person name="Lee O.R."/>
            <person name="Lee T.-H."/>
            <person name="Bashyal P."/>
            <person name="Kim T.-S."/>
            <person name="Lee W.-H."/>
            <person name="Kawkins C."/>
            <person name="Kim C.-K."/>
            <person name="Kim J.S."/>
            <person name="Ahn B.O."/>
            <person name="Rhee S.Y."/>
            <person name="Sohng J.K."/>
        </authorList>
    </citation>
    <scope>NUCLEOTIDE SEQUENCE</scope>
    <source>
        <tissue evidence="7">Leaf</tissue>
    </source>
</reference>
<comment type="caution">
    <text evidence="7">The sequence shown here is derived from an EMBL/GenBank/DDBJ whole genome shotgun (WGS) entry which is preliminary data.</text>
</comment>
<dbReference type="PANTHER" id="PTHR31908">
    <property type="entry name" value="PROTEIN CROWDED NUCLEI 4"/>
    <property type="match status" value="1"/>
</dbReference>
<protein>
    <submittedName>
        <fullName evidence="7">Protein CROWDED NUCLEI 4</fullName>
    </submittedName>
</protein>
<evidence type="ECO:0000256" key="6">
    <source>
        <dbReference type="SAM" id="MobiDB-lite"/>
    </source>
</evidence>
<dbReference type="Proteomes" id="UP000634136">
    <property type="component" value="Unassembled WGS sequence"/>
</dbReference>
<keyword evidence="1 5" id="KW-0175">Coiled coil</keyword>
<evidence type="ECO:0000256" key="3">
    <source>
        <dbReference type="ARBA" id="ARBA00024186"/>
    </source>
</evidence>
<dbReference type="GO" id="GO:0005652">
    <property type="term" value="C:nuclear lamina"/>
    <property type="evidence" value="ECO:0007669"/>
    <property type="project" value="UniProtKB-SubCell"/>
</dbReference>
<evidence type="ECO:0000313" key="7">
    <source>
        <dbReference type="EMBL" id="KAF7828586.1"/>
    </source>
</evidence>
<sequence length="991" mass="115520">MMGTPRSITPIFDKPLSVTPPSRVLRSPLTDHEIWSRLKQAGFHEESIKHKDKAALVAYVAKLEAEIYDHQHHMGLLILERKELASKYEEVKASAESSELLHEKDSAVHLSALSEAKKQEKSLKKTIEVKEECIASLEKSLSEMRAECAETKVAADCKLAEAHCLIDEAQKKSTEAEAKMHTAESLQEEASRYNLVAERNLKEVEAREDDLRRRIISFKSECDEKEKAMILERQSLSERQNVLQQEQERLLEAQALLNQREDHIFSRSQELNQIKKELEDAKDKIEKEHRVLNDEKTNLELKEATLRRREEELSKKEADLNKKEHHLLDFQVKLASRESDETEKVIAAQEAEMRTRKFDFEAELQRHKISVENEIGTKRRVWELKEFDLKQQEDHLIEREHELGVLSRALAEREKDLTDMSRVLEEKDQKLRAAEKEFELNKTVLLKEKEEIDKTKQDLQKSFDSLDSKIRQVDHANERLEALKTETDDLSVFEVKLKEEIDLVRFQELDLLAEADKLKAEKAKFEAEWEILDEKREELWTESKRIAEDKMAVSKFIKDERENLRKEKDALRKQYKEDFESLAREREEFMNKMALEHADWVAKMQQERLDFLQDIEMQKRELDNLIEKRRQEVERFLKEREQAFEQVKNNELQSINDLKEKAAKELEQVSFQIKRLHAERTEINLDRERRNKEWAELNNCIEELKVQRDKLQKQRELLHADRIEIHTQTEELKKLQDLKVVSDDVALIEMLKSDMESRQQKISARRNLKPHTLMLGDALNSPIEIGSSNISSGFDTPVQNLAVVSPPRPLHFSWIKRCTELIFRHSPEKPLMKNDGMPLLSDSNGPKHSENGKSVDNFSKSQQMKFPCGEPKVVVEVPPTAEFRKDVKGKDAPSISDQCHMGNRKRDSGNSTFDNGGDPIVNQRQIKKLRPEEYATGNSVVMVDNPEDAHVVMVDKVVHITEVTCEKIDALSIPNEENRDDLQNPTIEMDQ</sequence>
<name>A0A834TXK2_9FABA</name>
<dbReference type="PANTHER" id="PTHR31908:SF2">
    <property type="entry name" value="PROTEIN CROWDED NUCLEI 4"/>
    <property type="match status" value="1"/>
</dbReference>
<comment type="similarity">
    <text evidence="4">Belongs to the CRWN family.</text>
</comment>
<dbReference type="InterPro" id="IPR040418">
    <property type="entry name" value="CRWN"/>
</dbReference>
<gene>
    <name evidence="7" type="ORF">G2W53_019750</name>
</gene>
<dbReference type="AlphaFoldDB" id="A0A834TXK2"/>
<feature type="region of interest" description="Disordered" evidence="6">
    <location>
        <begin position="885"/>
        <end position="920"/>
    </location>
</feature>
<keyword evidence="8" id="KW-1185">Reference proteome</keyword>
<organism evidence="7 8">
    <name type="scientific">Senna tora</name>
    <dbReference type="NCBI Taxonomy" id="362788"/>
    <lineage>
        <taxon>Eukaryota</taxon>
        <taxon>Viridiplantae</taxon>
        <taxon>Streptophyta</taxon>
        <taxon>Embryophyta</taxon>
        <taxon>Tracheophyta</taxon>
        <taxon>Spermatophyta</taxon>
        <taxon>Magnoliopsida</taxon>
        <taxon>eudicotyledons</taxon>
        <taxon>Gunneridae</taxon>
        <taxon>Pentapetalae</taxon>
        <taxon>rosids</taxon>
        <taxon>fabids</taxon>
        <taxon>Fabales</taxon>
        <taxon>Fabaceae</taxon>
        <taxon>Caesalpinioideae</taxon>
        <taxon>Cassia clade</taxon>
        <taxon>Senna</taxon>
    </lineage>
</organism>
<evidence type="ECO:0000256" key="4">
    <source>
        <dbReference type="ARBA" id="ARBA00024208"/>
    </source>
</evidence>
<dbReference type="GO" id="GO:0006997">
    <property type="term" value="P:nucleus organization"/>
    <property type="evidence" value="ECO:0007669"/>
    <property type="project" value="InterPro"/>
</dbReference>
<accession>A0A834TXK2</accession>
<evidence type="ECO:0000256" key="5">
    <source>
        <dbReference type="SAM" id="Coils"/>
    </source>
</evidence>
<keyword evidence="2" id="KW-0539">Nucleus</keyword>
<proteinExistence type="inferred from homology"/>
<evidence type="ECO:0000256" key="1">
    <source>
        <dbReference type="ARBA" id="ARBA00023054"/>
    </source>
</evidence>
<evidence type="ECO:0000256" key="2">
    <source>
        <dbReference type="ARBA" id="ARBA00023242"/>
    </source>
</evidence>
<dbReference type="OrthoDB" id="673795at2759"/>